<sequence length="192" mass="21763">MAKYKQLFLMGLLLAIVSCEQPSPPATAEAGKVAFNITSYLQQQRQMLETRQPMVLKSVATQGQEPEVVETPDIDWEDELAVFEQADLSRPSLQEFYTRQEQVLEDGSTAIEFTKLEGANPQVQYLRLVMSPEGKLKQLHARLEDKNIIFFSRRTINLSTNPQTGDIADYHVEGVQKMVLGDTLRYEVKANL</sequence>
<dbReference type="OrthoDB" id="794757at2"/>
<dbReference type="HOGENOM" id="CLU_121883_0_0_10"/>
<name>A0A0E3UVT5_9BACT</name>
<keyword evidence="2" id="KW-1185">Reference proteome</keyword>
<evidence type="ECO:0000313" key="1">
    <source>
        <dbReference type="EMBL" id="AKD02757.1"/>
    </source>
</evidence>
<dbReference type="Proteomes" id="UP000033109">
    <property type="component" value="Chromosome"/>
</dbReference>
<accession>A0A0E3UVT5</accession>
<dbReference type="KEGG" id="pko:PKOR_06020"/>
<dbReference type="RefSeq" id="WP_046309696.1">
    <property type="nucleotide sequence ID" value="NZ_CBCSCY010000001.1"/>
</dbReference>
<evidence type="ECO:0008006" key="3">
    <source>
        <dbReference type="Google" id="ProtNLM"/>
    </source>
</evidence>
<organism evidence="1 2">
    <name type="scientific">Pontibacter korlensis</name>
    <dbReference type="NCBI Taxonomy" id="400092"/>
    <lineage>
        <taxon>Bacteria</taxon>
        <taxon>Pseudomonadati</taxon>
        <taxon>Bacteroidota</taxon>
        <taxon>Cytophagia</taxon>
        <taxon>Cytophagales</taxon>
        <taxon>Hymenobacteraceae</taxon>
        <taxon>Pontibacter</taxon>
    </lineage>
</organism>
<dbReference type="STRING" id="400092.PKOR_06020"/>
<evidence type="ECO:0000313" key="2">
    <source>
        <dbReference type="Proteomes" id="UP000033109"/>
    </source>
</evidence>
<dbReference type="PATRIC" id="fig|400092.3.peg.1340"/>
<proteinExistence type="predicted"/>
<dbReference type="PROSITE" id="PS51257">
    <property type="entry name" value="PROKAR_LIPOPROTEIN"/>
    <property type="match status" value="1"/>
</dbReference>
<dbReference type="EMBL" id="CP009621">
    <property type="protein sequence ID" value="AKD02757.1"/>
    <property type="molecule type" value="Genomic_DNA"/>
</dbReference>
<protein>
    <recommendedName>
        <fullName evidence="3">Lipoprotein</fullName>
    </recommendedName>
</protein>
<dbReference type="AlphaFoldDB" id="A0A0E3UVT5"/>
<reference evidence="1 2" key="1">
    <citation type="journal article" date="2015" name="Sci. Rep.">
        <title>Unraveling adaptation of Pontibacter korlensis to radiation and infertility in desert through complete genome and comparative transcriptomic analysis.</title>
        <authorList>
            <person name="Dai J."/>
            <person name="Dai W."/>
            <person name="Qiu C."/>
            <person name="Yang Z."/>
            <person name="Zhang Y."/>
            <person name="Zhou M."/>
            <person name="Zhang L."/>
            <person name="Fang C."/>
            <person name="Gao Q."/>
            <person name="Yang Q."/>
            <person name="Li X."/>
            <person name="Wang Z."/>
            <person name="Wang Z."/>
            <person name="Jia Z."/>
            <person name="Chen X."/>
        </authorList>
    </citation>
    <scope>NUCLEOTIDE SEQUENCE [LARGE SCALE GENOMIC DNA]</scope>
    <source>
        <strain evidence="1 2">X14-1T</strain>
    </source>
</reference>
<gene>
    <name evidence="1" type="ORF">PKOR_06020</name>
</gene>